<evidence type="ECO:0000313" key="2">
    <source>
        <dbReference type="WBParaSite" id="RSKR_0000127000.1"/>
    </source>
</evidence>
<sequence length="133" mass="14985">MDLVREVIEKEKVKGDWTGTGTLGISGAYLKFNLRDVLRKEKKEILGFEWRHFGAVYKDCKTDYTGQGVDQLAQVIDKIKNDPNNRRIVLSAWNPADIDKIALPPCHASVVFDVLDGELNCHKPESNSSNNLN</sequence>
<evidence type="ECO:0000313" key="1">
    <source>
        <dbReference type="Proteomes" id="UP000095286"/>
    </source>
</evidence>
<accession>A0AC35TJ62</accession>
<proteinExistence type="predicted"/>
<organism evidence="1 2">
    <name type="scientific">Rhabditophanes sp. KR3021</name>
    <dbReference type="NCBI Taxonomy" id="114890"/>
    <lineage>
        <taxon>Eukaryota</taxon>
        <taxon>Metazoa</taxon>
        <taxon>Ecdysozoa</taxon>
        <taxon>Nematoda</taxon>
        <taxon>Chromadorea</taxon>
        <taxon>Rhabditida</taxon>
        <taxon>Tylenchina</taxon>
        <taxon>Panagrolaimomorpha</taxon>
        <taxon>Strongyloidoidea</taxon>
        <taxon>Alloionematidae</taxon>
        <taxon>Rhabditophanes</taxon>
    </lineage>
</organism>
<name>A0AC35TJ62_9BILA</name>
<dbReference type="Proteomes" id="UP000095286">
    <property type="component" value="Unplaced"/>
</dbReference>
<dbReference type="WBParaSite" id="RSKR_0000127000.1">
    <property type="protein sequence ID" value="RSKR_0000127000.1"/>
    <property type="gene ID" value="RSKR_0000127000"/>
</dbReference>
<protein>
    <submittedName>
        <fullName evidence="2">Thymidylate synthase</fullName>
    </submittedName>
</protein>
<reference evidence="2" key="1">
    <citation type="submission" date="2016-11" db="UniProtKB">
        <authorList>
            <consortium name="WormBaseParasite"/>
        </authorList>
    </citation>
    <scope>IDENTIFICATION</scope>
    <source>
        <strain evidence="2">KR3021</strain>
    </source>
</reference>